<evidence type="ECO:0000313" key="1">
    <source>
        <dbReference type="EMBL" id="MBA0084839.1"/>
    </source>
</evidence>
<evidence type="ECO:0000313" key="2">
    <source>
        <dbReference type="Proteomes" id="UP000567293"/>
    </source>
</evidence>
<proteinExistence type="predicted"/>
<comment type="caution">
    <text evidence="1">The sequence shown here is derived from an EMBL/GenBank/DDBJ whole genome shotgun (WGS) entry which is preliminary data.</text>
</comment>
<accession>A0A7V8SWD7</accession>
<dbReference type="AlphaFoldDB" id="A0A7V8SWD7"/>
<dbReference type="EMBL" id="JACDQQ010000731">
    <property type="protein sequence ID" value="MBA0084839.1"/>
    <property type="molecule type" value="Genomic_DNA"/>
</dbReference>
<protein>
    <submittedName>
        <fullName evidence="1">Uncharacterized protein</fullName>
    </submittedName>
</protein>
<gene>
    <name evidence="1" type="ORF">HRJ53_07580</name>
</gene>
<sequence length="69" mass="8158">MRRTELRRYTLVACLQHDNYRHTVTLLDIRAGDDGEARQQGAFRIARDYPGERLVHWQSVWTYGTDPQP</sequence>
<reference evidence="1" key="1">
    <citation type="submission" date="2020-06" db="EMBL/GenBank/DDBJ databases">
        <title>Legume-microbial interactions unlock mineral nutrients during tropical forest succession.</title>
        <authorList>
            <person name="Epihov D.Z."/>
        </authorList>
    </citation>
    <scope>NUCLEOTIDE SEQUENCE [LARGE SCALE GENOMIC DNA]</scope>
    <source>
        <strain evidence="1">Pan2503</strain>
    </source>
</reference>
<keyword evidence="2" id="KW-1185">Reference proteome</keyword>
<organism evidence="1 2">
    <name type="scientific">Candidatus Acidiferrum panamense</name>
    <dbReference type="NCBI Taxonomy" id="2741543"/>
    <lineage>
        <taxon>Bacteria</taxon>
        <taxon>Pseudomonadati</taxon>
        <taxon>Acidobacteriota</taxon>
        <taxon>Terriglobia</taxon>
        <taxon>Candidatus Acidiferrales</taxon>
        <taxon>Candidatus Acidiferrum</taxon>
    </lineage>
</organism>
<dbReference type="Proteomes" id="UP000567293">
    <property type="component" value="Unassembled WGS sequence"/>
</dbReference>
<name>A0A7V8SWD7_9BACT</name>